<evidence type="ECO:0000313" key="3">
    <source>
        <dbReference type="EMBL" id="AIO00777.1"/>
    </source>
</evidence>
<accession>A0A088SG42</accession>
<feature type="compositionally biased region" description="Low complexity" evidence="1">
    <location>
        <begin position="49"/>
        <end position="73"/>
    </location>
</feature>
<evidence type="ECO:0000256" key="1">
    <source>
        <dbReference type="SAM" id="MobiDB-lite"/>
    </source>
</evidence>
<feature type="compositionally biased region" description="Polar residues" evidence="1">
    <location>
        <begin position="462"/>
        <end position="473"/>
    </location>
</feature>
<dbReference type="VEuPathDB" id="TriTrypDB:LPMP_311860"/>
<dbReference type="Proteomes" id="UP000063063">
    <property type="component" value="Chromosome 31"/>
</dbReference>
<keyword evidence="2" id="KW-1133">Transmembrane helix</keyword>
<evidence type="ECO:0000256" key="2">
    <source>
        <dbReference type="SAM" id="Phobius"/>
    </source>
</evidence>
<dbReference type="GeneID" id="22577612"/>
<dbReference type="EMBL" id="CP009400">
    <property type="protein sequence ID" value="AIO00777.1"/>
    <property type="molecule type" value="Genomic_DNA"/>
</dbReference>
<feature type="transmembrane region" description="Helical" evidence="2">
    <location>
        <begin position="593"/>
        <end position="612"/>
    </location>
</feature>
<organism evidence="3 4">
    <name type="scientific">Leishmania panamensis</name>
    <dbReference type="NCBI Taxonomy" id="5679"/>
    <lineage>
        <taxon>Eukaryota</taxon>
        <taxon>Discoba</taxon>
        <taxon>Euglenozoa</taxon>
        <taxon>Kinetoplastea</taxon>
        <taxon>Metakinetoplastina</taxon>
        <taxon>Trypanosomatida</taxon>
        <taxon>Trypanosomatidae</taxon>
        <taxon>Leishmaniinae</taxon>
        <taxon>Leishmania</taxon>
        <taxon>Leishmania guyanensis species complex</taxon>
    </lineage>
</organism>
<feature type="region of interest" description="Disordered" evidence="1">
    <location>
        <begin position="30"/>
        <end position="75"/>
    </location>
</feature>
<keyword evidence="2" id="KW-0472">Membrane</keyword>
<name>A0A088SG42_LEIPA</name>
<reference evidence="3 4" key="1">
    <citation type="journal article" date="2015" name="Sci. Rep.">
        <title>The genome of Leishmania panamensis: insights into genomics of the L. (Viannia) subgenus.</title>
        <authorList>
            <person name="Llanes A."/>
            <person name="Restrepo C.M."/>
            <person name="Vecchio G.D."/>
            <person name="Anguizola F.J."/>
            <person name="Lleonart R."/>
        </authorList>
    </citation>
    <scope>NUCLEOTIDE SEQUENCE [LARGE SCALE GENOMIC DNA]</scope>
    <source>
        <strain evidence="3 4">MHOM/PA/94/PSC-1</strain>
    </source>
</reference>
<feature type="compositionally biased region" description="Low complexity" evidence="1">
    <location>
        <begin position="312"/>
        <end position="327"/>
    </location>
</feature>
<gene>
    <name evidence="3" type="ORF">LPMP_311860</name>
</gene>
<feature type="compositionally biased region" description="Low complexity" evidence="1">
    <location>
        <begin position="348"/>
        <end position="357"/>
    </location>
</feature>
<protein>
    <submittedName>
        <fullName evidence="3">Uncharacterized protein</fullName>
    </submittedName>
</protein>
<proteinExistence type="predicted"/>
<keyword evidence="4" id="KW-1185">Reference proteome</keyword>
<dbReference type="OrthoDB" id="266085at2759"/>
<dbReference type="AlphaFoldDB" id="A0A088SG42"/>
<feature type="compositionally biased region" description="Polar residues" evidence="1">
    <location>
        <begin position="541"/>
        <end position="550"/>
    </location>
</feature>
<feature type="region of interest" description="Disordered" evidence="1">
    <location>
        <begin position="414"/>
        <end position="476"/>
    </location>
</feature>
<dbReference type="VEuPathDB" id="TriTrypDB:LPAL13_310025400"/>
<dbReference type="eggNOG" id="ENOG502SM7K">
    <property type="taxonomic scope" value="Eukaryota"/>
</dbReference>
<keyword evidence="2" id="KW-0812">Transmembrane</keyword>
<feature type="compositionally biased region" description="Low complexity" evidence="1">
    <location>
        <begin position="435"/>
        <end position="449"/>
    </location>
</feature>
<dbReference type="KEGG" id="lpan:LPMP_311860"/>
<sequence>MESIQQPNVSTRLLTSVTSVVDDAAVHAVVFSPPQEQPERSDEPSRLVSEPAQRSPSPASSDSAPSNDDFPPSLSGDLPAALSSIISSHEASFYGSLMLNRATNLDELEGCTNHTERGCIETATGAAAEKYAYEQRPPVEAHLSTPRHTLAQSSVDWTGDEKEVVLGAVAETASSSATAKTAESEVVATRLYSVGVEEPSCSGRQPQTHHCRLASQAGDVKTLTELLDWRTHLSAWQQSLDAHEDHNTDDDGALKDTCSDQAGHVYPVGPMSRERAPASTRPTIKVAEVLEGSQAPPRGASLQCCHVGLHGTPATSSSPSTPAITPAESNAAGGGSMAVAQHHRSRQSHASSDAASQTELTDAFFATKISLNASPLQPRSPAQMEEGHPRHAQPHAHLVPHFFSYENPVTRVPPIPHATITDARVVRDGGRTSKSGRPSGAGSPTSPSSWRLEGTEVEGHTSPGSTQHRSPFSHSPFLHGLERRSWARSSLPPPANNPVLLYSTPPGGFDGYRARDSWNSPRPGNGKIAISSIGIPRQLSRDVSSSQATPRTPEPWRHKTKAMLPTGKPGKDLIAEDEYPVFAVPVDEETNKAVVAFVSGVILLICLVFICAM</sequence>
<feature type="region of interest" description="Disordered" evidence="1">
    <location>
        <begin position="311"/>
        <end position="357"/>
    </location>
</feature>
<dbReference type="RefSeq" id="XP_010701577.1">
    <property type="nucleotide sequence ID" value="XM_010703275.1"/>
</dbReference>
<evidence type="ECO:0000313" key="4">
    <source>
        <dbReference type="Proteomes" id="UP000063063"/>
    </source>
</evidence>
<feature type="region of interest" description="Disordered" evidence="1">
    <location>
        <begin position="539"/>
        <end position="569"/>
    </location>
</feature>